<organism evidence="2 3">
    <name type="scientific">Microcosmobacter mediterraneus</name>
    <dbReference type="NCBI Taxonomy" id="3075607"/>
    <lineage>
        <taxon>Bacteria</taxon>
        <taxon>Pseudomonadati</taxon>
        <taxon>Bacteroidota</taxon>
        <taxon>Flavobacteriia</taxon>
        <taxon>Flavobacteriales</taxon>
        <taxon>Flavobacteriaceae</taxon>
        <taxon>Microcosmobacter</taxon>
    </lineage>
</organism>
<protein>
    <submittedName>
        <fullName evidence="2">YdeI/OmpD-associated family protein</fullName>
    </submittedName>
</protein>
<comment type="caution">
    <text evidence="2">The sequence shown here is derived from an EMBL/GenBank/DDBJ whole genome shotgun (WGS) entry which is preliminary data.</text>
</comment>
<name>A0ABU2YHR9_9FLAO</name>
<dbReference type="Pfam" id="PF08818">
    <property type="entry name" value="DUF1801"/>
    <property type="match status" value="1"/>
</dbReference>
<feature type="domain" description="YdhG-like" evidence="1">
    <location>
        <begin position="17"/>
        <end position="113"/>
    </location>
</feature>
<sequence length="199" mass="23093">MQKIYAVEEYLELHPKWAEALTALRNILLKTELVETIKWSIPTYTVNNKNVIGIGAFKEYFGLWFFNGVFLKDKEQVLINAQEGKTKGMRQWRFAAISELNEPLILNYIKEAIDNQKQGLEVKPNRKKKATVIPPILQTELDNQPDLKNGFAVLTPFKQREYCEYITTAKRDATKQSRLEKIIPMILQGIGLNDKYRNC</sequence>
<keyword evidence="3" id="KW-1185">Reference proteome</keyword>
<evidence type="ECO:0000259" key="1">
    <source>
        <dbReference type="Pfam" id="PF08818"/>
    </source>
</evidence>
<dbReference type="RefSeq" id="WP_311426095.1">
    <property type="nucleotide sequence ID" value="NZ_JAVRIA010000001.1"/>
</dbReference>
<dbReference type="SUPFAM" id="SSF159888">
    <property type="entry name" value="YdhG-like"/>
    <property type="match status" value="1"/>
</dbReference>
<evidence type="ECO:0000313" key="2">
    <source>
        <dbReference type="EMBL" id="MDT0557325.1"/>
    </source>
</evidence>
<dbReference type="EMBL" id="JAVRIA010000001">
    <property type="protein sequence ID" value="MDT0557325.1"/>
    <property type="molecule type" value="Genomic_DNA"/>
</dbReference>
<reference evidence="2 3" key="1">
    <citation type="submission" date="2023-09" db="EMBL/GenBank/DDBJ databases">
        <authorList>
            <person name="Rey-Velasco X."/>
        </authorList>
    </citation>
    <scope>NUCLEOTIDE SEQUENCE [LARGE SCALE GENOMIC DNA]</scope>
    <source>
        <strain evidence="2 3">W332</strain>
    </source>
</reference>
<accession>A0ABU2YHR9</accession>
<dbReference type="InterPro" id="IPR014922">
    <property type="entry name" value="YdhG-like"/>
</dbReference>
<dbReference type="InterPro" id="IPR016786">
    <property type="entry name" value="YdeI_bac"/>
</dbReference>
<gene>
    <name evidence="2" type="ORF">RM697_01615</name>
</gene>
<evidence type="ECO:0000313" key="3">
    <source>
        <dbReference type="Proteomes" id="UP001259492"/>
    </source>
</evidence>
<proteinExistence type="predicted"/>
<dbReference type="PIRSF" id="PIRSF021308">
    <property type="entry name" value="UCP021308"/>
    <property type="match status" value="1"/>
</dbReference>
<dbReference type="Proteomes" id="UP001259492">
    <property type="component" value="Unassembled WGS sequence"/>
</dbReference>
<dbReference type="Gene3D" id="3.90.1150.200">
    <property type="match status" value="1"/>
</dbReference>
<dbReference type="Pfam" id="PF13376">
    <property type="entry name" value="OmdA"/>
    <property type="match status" value="1"/>
</dbReference>